<feature type="chain" id="PRO_5003278432" description="Secretion system C-terminal sorting domain-containing protein" evidence="2">
    <location>
        <begin position="24"/>
        <end position="400"/>
    </location>
</feature>
<evidence type="ECO:0000313" key="4">
    <source>
        <dbReference type="EMBL" id="AEA43773.1"/>
    </source>
</evidence>
<sequence length="400" mass="43712" precursor="true">MKVMVKKILTLTCFLATSVLVGAQNLPPRTPSAFNVKQLHCGHSLTSPLFGPWPGQYTELVADENGLAGWQILGSMVGKADLPGAWLTMHWNYTTSPCWPNCYEPNSNPALEISNWELLVVTENFEGPANNSLNLSRENLLNFVNNSWQNGNSGAGTPTMLWTNWPGIDGSAYFFDGYGIPESTDGSAAGWRQMLDFLEDGGMGGTNGWQAMQDYANDNRTSGCPPVYIIPGNRMMARFYDDVQASLVPTITHVNQIFTDGVHTNDIGAYMISMIHYACIFGQSPVGLSNNPHASVTIDTNLAAYIQNMVWDVVTNYPRSGIVGTANVQEVAQSRIKVFPNPVSDILNVEVEGVTESKEIFDLLGNKLMTTDANTIDLTNLAKGSYLLVIGDEQQIIAKQ</sequence>
<gene>
    <name evidence="4" type="ordered locus">Fluta_1783</name>
</gene>
<dbReference type="GO" id="GO:0016788">
    <property type="term" value="F:hydrolase activity, acting on ester bonds"/>
    <property type="evidence" value="ECO:0007669"/>
    <property type="project" value="UniProtKB-ARBA"/>
</dbReference>
<dbReference type="OrthoDB" id="1288696at2"/>
<dbReference type="Pfam" id="PF18962">
    <property type="entry name" value="Por_Secre_tail"/>
    <property type="match status" value="1"/>
</dbReference>
<organism evidence="4 5">
    <name type="scientific">Fluviicola taffensis (strain DSM 16823 / NCIMB 13979 / RW262)</name>
    <dbReference type="NCBI Taxonomy" id="755732"/>
    <lineage>
        <taxon>Bacteria</taxon>
        <taxon>Pseudomonadati</taxon>
        <taxon>Bacteroidota</taxon>
        <taxon>Flavobacteriia</taxon>
        <taxon>Flavobacteriales</taxon>
        <taxon>Crocinitomicaceae</taxon>
        <taxon>Fluviicola</taxon>
    </lineage>
</organism>
<dbReference type="NCBIfam" id="TIGR04183">
    <property type="entry name" value="Por_Secre_tail"/>
    <property type="match status" value="1"/>
</dbReference>
<dbReference type="HOGENOM" id="CLU_688409_0_0_10"/>
<reference evidence="4 5" key="1">
    <citation type="journal article" date="2011" name="Stand. Genomic Sci.">
        <title>Complete genome sequence of the gliding freshwater bacterium Fluviicola taffensis type strain (RW262).</title>
        <authorList>
            <person name="Woyke T."/>
            <person name="Chertkov O."/>
            <person name="Lapidus A."/>
            <person name="Nolan M."/>
            <person name="Lucas S."/>
            <person name="Del Rio T.G."/>
            <person name="Tice H."/>
            <person name="Cheng J.F."/>
            <person name="Tapia R."/>
            <person name="Han C."/>
            <person name="Goodwin L."/>
            <person name="Pitluck S."/>
            <person name="Liolios K."/>
            <person name="Pagani I."/>
            <person name="Ivanova N."/>
            <person name="Huntemann M."/>
            <person name="Mavromatis K."/>
            <person name="Mikhailova N."/>
            <person name="Pati A."/>
            <person name="Chen A."/>
            <person name="Palaniappan K."/>
            <person name="Land M."/>
            <person name="Hauser L."/>
            <person name="Brambilla E.M."/>
            <person name="Rohde M."/>
            <person name="Mwirichia R."/>
            <person name="Sikorski J."/>
            <person name="Tindall B.J."/>
            <person name="Goker M."/>
            <person name="Bristow J."/>
            <person name="Eisen J.A."/>
            <person name="Markowitz V."/>
            <person name="Hugenholtz P."/>
            <person name="Klenk H.P."/>
            <person name="Kyrpides N.C."/>
        </authorList>
    </citation>
    <scope>NUCLEOTIDE SEQUENCE [LARGE SCALE GENOMIC DNA]</scope>
    <source>
        <strain evidence="5">DSM 16823 / RW262 / RW262</strain>
    </source>
</reference>
<feature type="domain" description="Secretion system C-terminal sorting" evidence="3">
    <location>
        <begin position="338"/>
        <end position="397"/>
    </location>
</feature>
<evidence type="ECO:0000259" key="3">
    <source>
        <dbReference type="Pfam" id="PF18962"/>
    </source>
</evidence>
<dbReference type="AlphaFoldDB" id="F2IHK8"/>
<reference evidence="5" key="2">
    <citation type="submission" date="2011-02" db="EMBL/GenBank/DDBJ databases">
        <title>The complete genome of Fluviicola taffensis DSM 16823.</title>
        <authorList>
            <consortium name="US DOE Joint Genome Institute (JGI-PGF)"/>
            <person name="Lucas S."/>
            <person name="Copeland A."/>
            <person name="Lapidus A."/>
            <person name="Bruce D."/>
            <person name="Goodwin L."/>
            <person name="Pitluck S."/>
            <person name="Kyrpides N."/>
            <person name="Mavromatis K."/>
            <person name="Ivanova N."/>
            <person name="Mikhailova N."/>
            <person name="Pagani I."/>
            <person name="Chertkov O."/>
            <person name="Detter J.C."/>
            <person name="Han C."/>
            <person name="Tapia R."/>
            <person name="Land M."/>
            <person name="Hauser L."/>
            <person name="Markowitz V."/>
            <person name="Cheng J.-F."/>
            <person name="Hugenholtz P."/>
            <person name="Woyke T."/>
            <person name="Wu D."/>
            <person name="Tindall B."/>
            <person name="Pomrenke H.G."/>
            <person name="Brambilla E."/>
            <person name="Klenk H.-P."/>
            <person name="Eisen J.A."/>
        </authorList>
    </citation>
    <scope>NUCLEOTIDE SEQUENCE [LARGE SCALE GENOMIC DNA]</scope>
    <source>
        <strain evidence="5">DSM 16823 / RW262 / RW262</strain>
    </source>
</reference>
<feature type="signal peptide" evidence="2">
    <location>
        <begin position="1"/>
        <end position="23"/>
    </location>
</feature>
<dbReference type="STRING" id="755732.Fluta_1783"/>
<proteinExistence type="predicted"/>
<accession>F2IHK8</accession>
<dbReference type="RefSeq" id="WP_013686543.1">
    <property type="nucleotide sequence ID" value="NC_015321.1"/>
</dbReference>
<name>F2IHK8_FLUTR</name>
<protein>
    <recommendedName>
        <fullName evidence="3">Secretion system C-terminal sorting domain-containing protein</fullName>
    </recommendedName>
</protein>
<dbReference type="EMBL" id="CP002542">
    <property type="protein sequence ID" value="AEA43773.1"/>
    <property type="molecule type" value="Genomic_DNA"/>
</dbReference>
<dbReference type="InterPro" id="IPR036514">
    <property type="entry name" value="SGNH_hydro_sf"/>
</dbReference>
<evidence type="ECO:0000256" key="1">
    <source>
        <dbReference type="ARBA" id="ARBA00022729"/>
    </source>
</evidence>
<keyword evidence="1 2" id="KW-0732">Signal</keyword>
<dbReference type="KEGG" id="fte:Fluta_1783"/>
<dbReference type="eggNOG" id="ENOG5032VYB">
    <property type="taxonomic scope" value="Bacteria"/>
</dbReference>
<dbReference type="InterPro" id="IPR026444">
    <property type="entry name" value="Secre_tail"/>
</dbReference>
<keyword evidence="5" id="KW-1185">Reference proteome</keyword>
<dbReference type="Proteomes" id="UP000007463">
    <property type="component" value="Chromosome"/>
</dbReference>
<dbReference type="Gene3D" id="3.40.50.1110">
    <property type="entry name" value="SGNH hydrolase"/>
    <property type="match status" value="1"/>
</dbReference>
<evidence type="ECO:0000256" key="2">
    <source>
        <dbReference type="SAM" id="SignalP"/>
    </source>
</evidence>
<evidence type="ECO:0000313" key="5">
    <source>
        <dbReference type="Proteomes" id="UP000007463"/>
    </source>
</evidence>